<evidence type="ECO:0000256" key="9">
    <source>
        <dbReference type="ARBA" id="ARBA00023136"/>
    </source>
</evidence>
<gene>
    <name evidence="13" type="ORF">IEN85_01025</name>
</gene>
<dbReference type="PANTHER" id="PTHR32552:SF68">
    <property type="entry name" value="FERRICHROME OUTER MEMBRANE TRANSPORTER_PHAGE RECEPTOR"/>
    <property type="match status" value="1"/>
</dbReference>
<accession>A0A927F5K0</accession>
<keyword evidence="14" id="KW-1185">Reference proteome</keyword>
<evidence type="ECO:0000256" key="10">
    <source>
        <dbReference type="ARBA" id="ARBA00023237"/>
    </source>
</evidence>
<feature type="signal peptide" evidence="11">
    <location>
        <begin position="1"/>
        <end position="34"/>
    </location>
</feature>
<evidence type="ECO:0000256" key="3">
    <source>
        <dbReference type="ARBA" id="ARBA00022452"/>
    </source>
</evidence>
<dbReference type="EMBL" id="JACYFG010000002">
    <property type="protein sequence ID" value="MBD5778076.1"/>
    <property type="molecule type" value="Genomic_DNA"/>
</dbReference>
<keyword evidence="8" id="KW-0406">Ion transport</keyword>
<dbReference type="AlphaFoldDB" id="A0A927F5K0"/>
<dbReference type="SUPFAM" id="SSF56935">
    <property type="entry name" value="Porins"/>
    <property type="match status" value="1"/>
</dbReference>
<evidence type="ECO:0000259" key="12">
    <source>
        <dbReference type="Pfam" id="PF07715"/>
    </source>
</evidence>
<keyword evidence="3" id="KW-1134">Transmembrane beta strand</keyword>
<evidence type="ECO:0000256" key="8">
    <source>
        <dbReference type="ARBA" id="ARBA00023065"/>
    </source>
</evidence>
<feature type="domain" description="TonB-dependent receptor plug" evidence="12">
    <location>
        <begin position="73"/>
        <end position="185"/>
    </location>
</feature>
<dbReference type="InterPro" id="IPR036942">
    <property type="entry name" value="Beta-barrel_TonB_sf"/>
</dbReference>
<comment type="subcellular location">
    <subcellularLocation>
        <location evidence="1">Cell outer membrane</location>
        <topology evidence="1">Multi-pass membrane protein</topology>
    </subcellularLocation>
</comment>
<evidence type="ECO:0000256" key="4">
    <source>
        <dbReference type="ARBA" id="ARBA00022496"/>
    </source>
</evidence>
<feature type="chain" id="PRO_5036697644" evidence="11">
    <location>
        <begin position="35"/>
        <end position="1227"/>
    </location>
</feature>
<evidence type="ECO:0000256" key="1">
    <source>
        <dbReference type="ARBA" id="ARBA00004571"/>
    </source>
</evidence>
<organism evidence="13 14">
    <name type="scientific">Pelagicoccus enzymogenes</name>
    <dbReference type="NCBI Taxonomy" id="2773457"/>
    <lineage>
        <taxon>Bacteria</taxon>
        <taxon>Pseudomonadati</taxon>
        <taxon>Verrucomicrobiota</taxon>
        <taxon>Opitutia</taxon>
        <taxon>Puniceicoccales</taxon>
        <taxon>Pelagicoccaceae</taxon>
        <taxon>Pelagicoccus</taxon>
    </lineage>
</organism>
<dbReference type="Pfam" id="PF07715">
    <property type="entry name" value="Plug"/>
    <property type="match status" value="1"/>
</dbReference>
<reference evidence="13" key="1">
    <citation type="submission" date="2020-09" db="EMBL/GenBank/DDBJ databases">
        <title>Pelagicoccus enzymogenes sp. nov. with an EPS production, isolated from marine sediment.</title>
        <authorList>
            <person name="Feng X."/>
        </authorList>
    </citation>
    <scope>NUCLEOTIDE SEQUENCE</scope>
    <source>
        <strain evidence="13">NFK12</strain>
    </source>
</reference>
<keyword evidence="13" id="KW-0675">Receptor</keyword>
<dbReference type="InterPro" id="IPR012910">
    <property type="entry name" value="Plug_dom"/>
</dbReference>
<keyword evidence="10" id="KW-0998">Cell outer membrane</keyword>
<name>A0A927F5K0_9BACT</name>
<evidence type="ECO:0000256" key="6">
    <source>
        <dbReference type="ARBA" id="ARBA00022729"/>
    </source>
</evidence>
<evidence type="ECO:0000256" key="2">
    <source>
        <dbReference type="ARBA" id="ARBA00022448"/>
    </source>
</evidence>
<dbReference type="RefSeq" id="WP_191615202.1">
    <property type="nucleotide sequence ID" value="NZ_JACYFG010000002.1"/>
</dbReference>
<dbReference type="GO" id="GO:0009279">
    <property type="term" value="C:cell outer membrane"/>
    <property type="evidence" value="ECO:0007669"/>
    <property type="project" value="UniProtKB-SubCell"/>
</dbReference>
<dbReference type="Gene3D" id="2.40.170.20">
    <property type="entry name" value="TonB-dependent receptor, beta-barrel domain"/>
    <property type="match status" value="2"/>
</dbReference>
<dbReference type="GO" id="GO:0015344">
    <property type="term" value="F:siderophore uptake transmembrane transporter activity"/>
    <property type="evidence" value="ECO:0007669"/>
    <property type="project" value="TreeGrafter"/>
</dbReference>
<dbReference type="InterPro" id="IPR039426">
    <property type="entry name" value="TonB-dep_rcpt-like"/>
</dbReference>
<keyword evidence="6 11" id="KW-0732">Signal</keyword>
<dbReference type="Proteomes" id="UP000622317">
    <property type="component" value="Unassembled WGS sequence"/>
</dbReference>
<protein>
    <submittedName>
        <fullName evidence="13">TonB-dependent receptor</fullName>
    </submittedName>
</protein>
<keyword evidence="7" id="KW-0408">Iron</keyword>
<evidence type="ECO:0000313" key="14">
    <source>
        <dbReference type="Proteomes" id="UP000622317"/>
    </source>
</evidence>
<keyword evidence="2" id="KW-0813">Transport</keyword>
<evidence type="ECO:0000256" key="7">
    <source>
        <dbReference type="ARBA" id="ARBA00023004"/>
    </source>
</evidence>
<keyword evidence="4" id="KW-0410">Iron transport</keyword>
<comment type="caution">
    <text evidence="13">The sequence shown here is derived from an EMBL/GenBank/DDBJ whole genome shotgun (WGS) entry which is preliminary data.</text>
</comment>
<dbReference type="PANTHER" id="PTHR32552">
    <property type="entry name" value="FERRICHROME IRON RECEPTOR-RELATED"/>
    <property type="match status" value="1"/>
</dbReference>
<evidence type="ECO:0000256" key="11">
    <source>
        <dbReference type="SAM" id="SignalP"/>
    </source>
</evidence>
<proteinExistence type="predicted"/>
<keyword evidence="9" id="KW-0472">Membrane</keyword>
<evidence type="ECO:0000256" key="5">
    <source>
        <dbReference type="ARBA" id="ARBA00022692"/>
    </source>
</evidence>
<sequence length="1227" mass="135593">MHRKATDNTAPDRQRSLRLACALGMIGFAPLAFSQDDADEEVFELSPFEVTGEDNEGYRASSTLAGTRIRTDLKDVGSAISVYTDEFLKDVGATDNTTLLQYTTNAEVGGTQGTYAGTGNGTDVEERAALQSPNSNNRVRGLSAAENTRDFFVSNIPWDGYNVTRVDVQRGANSILFGLGKPAGIINASLQDATYTNEGNATIRFGSYGSIRTSVNLNKVLIEDQLSVRVAALMDDRKFQQDPAFEDDHRAYIALRYEPNLFGNDSMKTTFKAKYETGDIEANRPRNVPPYDSVSAWFAPKEVSDSNPFGGMGKVLVSDLFDAERLRDKEEAGAEWQPYLGGGLYNVQQPYWIFDGGTGELQDVRGGFYNVGALNPDGSARGAGEGLIGKRYSGPFVGVNSLSGVADDLDLYLNEYGQYRSQTITDTGVFDYNNILIDGDTKREYENFDAINLEFQQTALNDRIGFQVIYDQQDYSRANQGLLGWRPRINMDILERWEDGSPNPNVGRPYIVTSSGGSGGSYETNREYLRATLFAELRADDFFDSDSLLAKILGKHRFNAVSSEEDFQTQSRSWQNNSTDQTWDAFWNGTDGSRSGINNRPPMSIIYLGDSLISTSSASMANIPGIQGRSFENTSANAYLFNPKWIAGGGVDPGAAWAGPSTLPAAAQLMFSDEAPEGGWTQASNPANYESWTRYPVGVVNNYGMGQNPDLLTDWKMDQRETSSIAGTWQGFLWDGALVTTLGWRQDEIKSREDVAEKIASNRGRLDLSPDAFGLPAQYEAGKILKDQSVSGGLVLHLNKILNDDPLPFNLSLTYNKSSNFEVGNVRSDLLGTPIDNPSGTSKDYGFVLSTKDQRYSLRAIKYKSEINLASSSLEAGALGDIIANGLQWRNIYLYDLGGYSYDTRDQPSYRNRASNYYSVGSDRKYEVEEDSPEELALEDSIIEAWNKIQGDLTASGFLDAWGITNVTPLDQLTNRSTYISDPAAWAPSNLDTVYQYSNSDTPPANFAVTSDTISEGYEFEAIANPTDNWRISFNMSKTEASNNNVGGELINDFIDYLDTELSGPAGDITRWGGNPVFSQMYLPWRANYVAMKLSEGTAVPELRKWRYNVVTNYSFKDGNLKGVGIGGSYRWQDKVGIGYPLVPEGDLFGFDIANPIYGPSEDFIDLWASYRKKLSDNIDWKIQINVKNAFADDSLIPISVQPDNETWAAARRAPVQEWMITNSFSF</sequence>
<evidence type="ECO:0000313" key="13">
    <source>
        <dbReference type="EMBL" id="MBD5778076.1"/>
    </source>
</evidence>
<keyword evidence="5" id="KW-0812">Transmembrane</keyword>